<dbReference type="EMBL" id="AP018907">
    <property type="protein sequence ID" value="BBF93454.1"/>
    <property type="molecule type" value="Genomic_DNA"/>
</dbReference>
<keyword evidence="2" id="KW-1185">Reference proteome</keyword>
<evidence type="ECO:0008006" key="3">
    <source>
        <dbReference type="Google" id="ProtNLM"/>
    </source>
</evidence>
<evidence type="ECO:0000313" key="1">
    <source>
        <dbReference type="EMBL" id="BBF93454.1"/>
    </source>
</evidence>
<reference evidence="1 2" key="1">
    <citation type="submission" date="2018-08" db="EMBL/GenBank/DDBJ databases">
        <title>Complete genome sequencing of Blastochloris tepida GI.</title>
        <authorList>
            <person name="Tsukatani Y."/>
            <person name="Mori H."/>
        </authorList>
    </citation>
    <scope>NUCLEOTIDE SEQUENCE [LARGE SCALE GENOMIC DNA]</scope>
    <source>
        <strain evidence="1 2">GI</strain>
    </source>
</reference>
<evidence type="ECO:0000313" key="2">
    <source>
        <dbReference type="Proteomes" id="UP000266934"/>
    </source>
</evidence>
<gene>
    <name evidence="1" type="ORF">BLTE_21390</name>
</gene>
<dbReference type="OrthoDB" id="9815695at2"/>
<dbReference type="Proteomes" id="UP000266934">
    <property type="component" value="Chromosome"/>
</dbReference>
<sequence length="108" mass="11538">MTRSKTTKPFQPSVAIANDLRTGLVVFRRADGAWLPSVGDAEIATTREAADALLARARADHDAGRVVEPTLIGVVNEKGFVRPLELRELIRASGPTILVSSNAGPEHP</sequence>
<dbReference type="RefSeq" id="WP_126400262.1">
    <property type="nucleotide sequence ID" value="NZ_AP018907.1"/>
</dbReference>
<name>A0A348G1M1_9HYPH</name>
<protein>
    <recommendedName>
        <fullName evidence="3">DUF2849 domain-containing protein</fullName>
    </recommendedName>
</protein>
<proteinExistence type="predicted"/>
<dbReference type="AlphaFoldDB" id="A0A348G1M1"/>
<organism evidence="1 2">
    <name type="scientific">Blastochloris tepida</name>
    <dbReference type="NCBI Taxonomy" id="2233851"/>
    <lineage>
        <taxon>Bacteria</taxon>
        <taxon>Pseudomonadati</taxon>
        <taxon>Pseudomonadota</taxon>
        <taxon>Alphaproteobacteria</taxon>
        <taxon>Hyphomicrobiales</taxon>
        <taxon>Blastochloridaceae</taxon>
        <taxon>Blastochloris</taxon>
    </lineage>
</organism>
<dbReference type="InterPro" id="IPR021270">
    <property type="entry name" value="DUF2849"/>
</dbReference>
<accession>A0A348G1M1</accession>
<dbReference type="Pfam" id="PF11011">
    <property type="entry name" value="DUF2849"/>
    <property type="match status" value="1"/>
</dbReference>
<dbReference type="KEGG" id="blag:BLTE_21390"/>